<dbReference type="Gene3D" id="3.40.50.1110">
    <property type="entry name" value="SGNH hydrolase"/>
    <property type="match status" value="1"/>
</dbReference>
<evidence type="ECO:0000313" key="3">
    <source>
        <dbReference type="Proteomes" id="UP000078240"/>
    </source>
</evidence>
<dbReference type="PANTHER" id="PTHR30383">
    <property type="entry name" value="THIOESTERASE 1/PROTEASE 1/LYSOPHOSPHOLIPASE L1"/>
    <property type="match status" value="1"/>
</dbReference>
<gene>
    <name evidence="2" type="ORF">VFPBJ_07509</name>
</gene>
<comment type="caution">
    <text evidence="2">The sequence shown here is derived from an EMBL/GenBank/DDBJ whole genome shotgun (WGS) entry which is preliminary data.</text>
</comment>
<keyword evidence="2" id="KW-0378">Hydrolase</keyword>
<dbReference type="GO" id="GO:0004622">
    <property type="term" value="F:phosphatidylcholine lysophospholipase activity"/>
    <property type="evidence" value="ECO:0007669"/>
    <property type="project" value="TreeGrafter"/>
</dbReference>
<dbReference type="InterPro" id="IPR013830">
    <property type="entry name" value="SGNH_hydro"/>
</dbReference>
<feature type="domain" description="SGNH hydrolase-type esterase" evidence="1">
    <location>
        <begin position="12"/>
        <end position="189"/>
    </location>
</feature>
<accession>A0A179GGP9</accession>
<dbReference type="Proteomes" id="UP000078240">
    <property type="component" value="Unassembled WGS sequence"/>
</dbReference>
<reference evidence="2 3" key="1">
    <citation type="submission" date="2016-01" db="EMBL/GenBank/DDBJ databases">
        <title>Biosynthesis of antibiotic leucinostatins and their inhibition on Phytophthora in bio-control Purpureocillium lilacinum.</title>
        <authorList>
            <person name="Wang G."/>
            <person name="Liu Z."/>
            <person name="Lin R."/>
            <person name="Li E."/>
            <person name="Mao Z."/>
            <person name="Ling J."/>
            <person name="Yin W."/>
            <person name="Xie B."/>
        </authorList>
    </citation>
    <scope>NUCLEOTIDE SEQUENCE [LARGE SCALE GENOMIC DNA]</scope>
    <source>
        <strain evidence="2">PLBJ-1</strain>
    </source>
</reference>
<dbReference type="Pfam" id="PF13472">
    <property type="entry name" value="Lipase_GDSL_2"/>
    <property type="match status" value="1"/>
</dbReference>
<dbReference type="SUPFAM" id="SSF52266">
    <property type="entry name" value="SGNH hydrolase"/>
    <property type="match status" value="1"/>
</dbReference>
<dbReference type="CDD" id="cd01833">
    <property type="entry name" value="XynB_like"/>
    <property type="match status" value="1"/>
</dbReference>
<dbReference type="InterPro" id="IPR036514">
    <property type="entry name" value="SGNH_hydro_sf"/>
</dbReference>
<dbReference type="AlphaFoldDB" id="A0A179GGP9"/>
<sequence length="216" mass="23692">MQRLPALRLMPLGGSITYGQGSSHGNGYRQALRELLVADGHRVQMVGSRTAGTMTDNCNEGWRGFTVKQIEAKARRSVPRALPNLFTVNAGSNDCIQALDLRSASQRVTDLLEFLWGASPNSTVILSTLLVSCDDNTQSRVLRWNDALHELVRQDGFQNKRLVLVDMHGPDGPQRDDLVDGTHPNDDGYVKMAKIWHHGVGVAMAKGLLQPPQAPC</sequence>
<proteinExistence type="predicted"/>
<dbReference type="InterPro" id="IPR051532">
    <property type="entry name" value="Ester_Hydrolysis_Enzymes"/>
</dbReference>
<organism evidence="2 3">
    <name type="scientific">Purpureocillium lilacinum</name>
    <name type="common">Paecilomyces lilacinus</name>
    <dbReference type="NCBI Taxonomy" id="33203"/>
    <lineage>
        <taxon>Eukaryota</taxon>
        <taxon>Fungi</taxon>
        <taxon>Dikarya</taxon>
        <taxon>Ascomycota</taxon>
        <taxon>Pezizomycotina</taxon>
        <taxon>Sordariomycetes</taxon>
        <taxon>Hypocreomycetidae</taxon>
        <taxon>Hypocreales</taxon>
        <taxon>Ophiocordycipitaceae</taxon>
        <taxon>Purpureocillium</taxon>
    </lineage>
</organism>
<evidence type="ECO:0000259" key="1">
    <source>
        <dbReference type="Pfam" id="PF13472"/>
    </source>
</evidence>
<dbReference type="PANTHER" id="PTHR30383:SF31">
    <property type="entry name" value="SGNH HYDROLASE-TYPE ESTERASE DOMAIN-CONTAINING PROTEIN-RELATED"/>
    <property type="match status" value="1"/>
</dbReference>
<dbReference type="EMBL" id="LSBH01000006">
    <property type="protein sequence ID" value="OAQ77037.1"/>
    <property type="molecule type" value="Genomic_DNA"/>
</dbReference>
<name>A0A179GGP9_PURLI</name>
<evidence type="ECO:0000313" key="2">
    <source>
        <dbReference type="EMBL" id="OAQ77037.1"/>
    </source>
</evidence>
<protein>
    <submittedName>
        <fullName evidence="2">Gdsl-like lipase acylhydrolase</fullName>
    </submittedName>
</protein>